<feature type="domain" description="Sieve element occlusion C-terminal" evidence="2">
    <location>
        <begin position="523"/>
        <end position="657"/>
    </location>
</feature>
<dbReference type="OrthoDB" id="1478893at2759"/>
<dbReference type="Pfam" id="PF14576">
    <property type="entry name" value="SEO_N"/>
    <property type="match status" value="1"/>
</dbReference>
<dbReference type="Gene3D" id="3.40.30.10">
    <property type="entry name" value="Glutaredoxin"/>
    <property type="match status" value="1"/>
</dbReference>
<reference evidence="3" key="1">
    <citation type="journal article" date="2019" name="Toxins">
        <title>Detection of Abrin-Like and Prepropulchellin-Like Toxin Genes and Transcripts Using Whole Genome Sequencing and Full-Length Transcript Sequencing of Abrus precatorius.</title>
        <authorList>
            <person name="Hovde B.T."/>
            <person name="Daligault H.E."/>
            <person name="Hanschen E.R."/>
            <person name="Kunde Y.A."/>
            <person name="Johnson M.B."/>
            <person name="Starkenburg S.R."/>
            <person name="Johnson S.L."/>
        </authorList>
    </citation>
    <scope>NUCLEOTIDE SEQUENCE [LARGE SCALE GENOMIC DNA]</scope>
</reference>
<evidence type="ECO:0000313" key="3">
    <source>
        <dbReference type="Proteomes" id="UP000694853"/>
    </source>
</evidence>
<dbReference type="PANTHER" id="PTHR33232">
    <property type="entry name" value="PROTEIN SIEVE ELEMENT OCCLUSION B-LIKE"/>
    <property type="match status" value="1"/>
</dbReference>
<reference evidence="4" key="2">
    <citation type="submission" date="2025-08" db="UniProtKB">
        <authorList>
            <consortium name="RefSeq"/>
        </authorList>
    </citation>
    <scope>IDENTIFICATION</scope>
    <source>
        <tissue evidence="4">Young leaves</tissue>
    </source>
</reference>
<dbReference type="GeneID" id="113873015"/>
<dbReference type="PANTHER" id="PTHR33232:SF18">
    <property type="entry name" value="PROTEIN SIEVE ELEMENT OCCLUSION B-LIKE"/>
    <property type="match status" value="1"/>
</dbReference>
<evidence type="ECO:0000259" key="1">
    <source>
        <dbReference type="Pfam" id="PF14576"/>
    </source>
</evidence>
<organism evidence="3 4">
    <name type="scientific">Abrus precatorius</name>
    <name type="common">Indian licorice</name>
    <name type="synonym">Glycine abrus</name>
    <dbReference type="NCBI Taxonomy" id="3816"/>
    <lineage>
        <taxon>Eukaryota</taxon>
        <taxon>Viridiplantae</taxon>
        <taxon>Streptophyta</taxon>
        <taxon>Embryophyta</taxon>
        <taxon>Tracheophyta</taxon>
        <taxon>Spermatophyta</taxon>
        <taxon>Magnoliopsida</taxon>
        <taxon>eudicotyledons</taxon>
        <taxon>Gunneridae</taxon>
        <taxon>Pentapetalae</taxon>
        <taxon>rosids</taxon>
        <taxon>fabids</taxon>
        <taxon>Fabales</taxon>
        <taxon>Fabaceae</taxon>
        <taxon>Papilionoideae</taxon>
        <taxon>50 kb inversion clade</taxon>
        <taxon>NPAAA clade</taxon>
        <taxon>indigoferoid/millettioid clade</taxon>
        <taxon>Abreae</taxon>
        <taxon>Abrus</taxon>
    </lineage>
</organism>
<dbReference type="RefSeq" id="XP_027366758.1">
    <property type="nucleotide sequence ID" value="XM_027510957.1"/>
</dbReference>
<evidence type="ECO:0000259" key="2">
    <source>
        <dbReference type="Pfam" id="PF14577"/>
    </source>
</evidence>
<keyword evidence="3" id="KW-1185">Reference proteome</keyword>
<feature type="domain" description="Sieve element occlusion N-terminal" evidence="1">
    <location>
        <begin position="22"/>
        <end position="293"/>
    </location>
</feature>
<dbReference type="AlphaFoldDB" id="A0A8B8MFW3"/>
<feature type="domain" description="Sieve element occlusion C-terminal" evidence="2">
    <location>
        <begin position="451"/>
        <end position="510"/>
    </location>
</feature>
<dbReference type="KEGG" id="aprc:113873015"/>
<name>A0A8B8MFW3_ABRPR</name>
<gene>
    <name evidence="4" type="primary">LOC113873015</name>
</gene>
<accession>A0A8B8MFW3</accession>
<dbReference type="Pfam" id="PF14577">
    <property type="entry name" value="SEO_C"/>
    <property type="match status" value="2"/>
</dbReference>
<protein>
    <submittedName>
        <fullName evidence="4">Protein SIEVE ELEMENT OCCLUSION B-like</fullName>
    </submittedName>
</protein>
<proteinExistence type="predicted"/>
<dbReference type="InterPro" id="IPR039299">
    <property type="entry name" value="SEOA"/>
</dbReference>
<dbReference type="InterPro" id="IPR027942">
    <property type="entry name" value="SEO_N"/>
</dbReference>
<dbReference type="InterPro" id="IPR027944">
    <property type="entry name" value="SEO_C"/>
</dbReference>
<dbReference type="GO" id="GO:0010088">
    <property type="term" value="P:phloem development"/>
    <property type="evidence" value="ECO:0007669"/>
    <property type="project" value="InterPro"/>
</dbReference>
<dbReference type="Proteomes" id="UP000694853">
    <property type="component" value="Unplaced"/>
</dbReference>
<sequence>MANLVKSILHLGGNDPNPLTMSDEHILEEIYSTHVQSDTKFDAGSLFTLAENILKHSTHIVDNVVQGNQGSPEHMDDKIPQASFNSPLCTLKQISSEMACKPPGEEIAHKTTLAILDKLSSYSWEAKAVLTLAAFAIEYGEFWFLSLHQPTDPLAKSLATIKRVPVLTKPAAIRKHRNAILELNNLIKATLQVIEVIFELEKLTSYSTKEVPALVPALEQVPVDVYWAIITVVAIVTQIDCLTTDSEKRQELSQFGQKINIILSKLRKQMQLCNHQIEEAEYDKKIKKLFQTPTEIMEVFKVLIFGKETPQAPIYDGATKSLVNIEVLKKKNVFLFISTLDVTLEEISIMKPIYDRTKSENQYKIVWVPIVEEWNDQLRRKFEYLKSKMSWYVLQYFSTIKGFRFIKEEWQFKKKPMFVVMNPQGKILHPNAFHMIQVWGLDAFPFTQTIETKLTQEASWIESLVININPQLTTWIKEQKYIFFYGGKDKEWIQQFNKYAGALANDANLKEAKVSIELFCVEFEHPNVVTRFWRGIESLFVTKMHMTTNTVTKEVQKMLSYKNESGWALLAKGSTVVLTGHGTTILKTVAEFEKWKEIAIKQGFEISFREQHDKVVRTTHRCSHLEIPNVAGKIPDTIECPDCHRTMEVFISYKCCHKENTTNAEH</sequence>
<evidence type="ECO:0000313" key="4">
    <source>
        <dbReference type="RefSeq" id="XP_027366758.1"/>
    </source>
</evidence>